<dbReference type="AlphaFoldDB" id="A0A7X0LSN7"/>
<keyword evidence="1" id="KW-0472">Membrane</keyword>
<dbReference type="EMBL" id="JACHEM010000030">
    <property type="protein sequence ID" value="MBB6439873.1"/>
    <property type="molecule type" value="Genomic_DNA"/>
</dbReference>
<name>A0A7X0LSN7_9ACTN</name>
<keyword evidence="3" id="KW-1185">Reference proteome</keyword>
<proteinExistence type="predicted"/>
<evidence type="ECO:0000256" key="1">
    <source>
        <dbReference type="SAM" id="Phobius"/>
    </source>
</evidence>
<evidence type="ECO:0000313" key="2">
    <source>
        <dbReference type="EMBL" id="MBB6439873.1"/>
    </source>
</evidence>
<accession>A0A7X0LSN7</accession>
<sequence length="151" mass="17724">MADTWISFDAASRRKHWWMALYLTIIFSAMEVAISLSAREPFWLIIIIGSLWLFSIAHVINRGYGRSLLTADRILFRTFISRRSVPWGEVVRVEKRSHYTRGGYWWNICLVREQGRALPIPGAFTSKEFDRIFEGKFNLIQEYWSRSVGSD</sequence>
<keyword evidence="1" id="KW-1133">Transmembrane helix</keyword>
<comment type="caution">
    <text evidence="2">The sequence shown here is derived from an EMBL/GenBank/DDBJ whole genome shotgun (WGS) entry which is preliminary data.</text>
</comment>
<dbReference type="Proteomes" id="UP000540423">
    <property type="component" value="Unassembled WGS sequence"/>
</dbReference>
<reference evidence="2 3" key="1">
    <citation type="submission" date="2020-08" db="EMBL/GenBank/DDBJ databases">
        <title>Genomic Encyclopedia of Type Strains, Phase IV (KMG-IV): sequencing the most valuable type-strain genomes for metagenomic binning, comparative biology and taxonomic classification.</title>
        <authorList>
            <person name="Goeker M."/>
        </authorList>
    </citation>
    <scope>NUCLEOTIDE SEQUENCE [LARGE SCALE GENOMIC DNA]</scope>
    <source>
        <strain evidence="2 3">DSM 40141</strain>
    </source>
</reference>
<protein>
    <recommendedName>
        <fullName evidence="4">PH domain-containing protein</fullName>
    </recommendedName>
</protein>
<dbReference type="RefSeq" id="WP_185036361.1">
    <property type="nucleotide sequence ID" value="NZ_BNBN01000018.1"/>
</dbReference>
<feature type="transmembrane region" description="Helical" evidence="1">
    <location>
        <begin position="42"/>
        <end position="60"/>
    </location>
</feature>
<organism evidence="2 3">
    <name type="scientific">Streptomyces candidus</name>
    <dbReference type="NCBI Taxonomy" id="67283"/>
    <lineage>
        <taxon>Bacteria</taxon>
        <taxon>Bacillati</taxon>
        <taxon>Actinomycetota</taxon>
        <taxon>Actinomycetes</taxon>
        <taxon>Kitasatosporales</taxon>
        <taxon>Streptomycetaceae</taxon>
        <taxon>Streptomyces</taxon>
    </lineage>
</organism>
<evidence type="ECO:0008006" key="4">
    <source>
        <dbReference type="Google" id="ProtNLM"/>
    </source>
</evidence>
<gene>
    <name evidence="2" type="ORF">HNQ79_006385</name>
</gene>
<feature type="transmembrane region" description="Helical" evidence="1">
    <location>
        <begin position="17"/>
        <end position="36"/>
    </location>
</feature>
<keyword evidence="1" id="KW-0812">Transmembrane</keyword>
<evidence type="ECO:0000313" key="3">
    <source>
        <dbReference type="Proteomes" id="UP000540423"/>
    </source>
</evidence>